<reference evidence="2 3" key="2">
    <citation type="submission" date="2018-08" db="EMBL/GenBank/DDBJ databases">
        <title>Streptomyces kandeliansis sp. nov., an endophytic bacterium isolated from mangrove plant.</title>
        <authorList>
            <person name="Wang R."/>
        </authorList>
    </citation>
    <scope>NUCLEOTIDE SEQUENCE [LARGE SCALE GENOMIC DNA]</scope>
    <source>
        <strain evidence="3">H14(2018)</strain>
    </source>
</reference>
<dbReference type="Pfam" id="PF00391">
    <property type="entry name" value="PEP-utilizers"/>
    <property type="match status" value="1"/>
</dbReference>
<evidence type="ECO:0000313" key="2">
    <source>
        <dbReference type="EMBL" id="AXH93383.1"/>
    </source>
</evidence>
<dbReference type="Proteomes" id="UP000253958">
    <property type="component" value="Chromosome"/>
</dbReference>
<dbReference type="InterPro" id="IPR050499">
    <property type="entry name" value="PEP-utilizing_PTS_enzyme"/>
</dbReference>
<dbReference type="InterPro" id="IPR018274">
    <property type="entry name" value="PEP_util_AS"/>
</dbReference>
<dbReference type="InterPro" id="IPR036637">
    <property type="entry name" value="Phosphohistidine_dom_sf"/>
</dbReference>
<dbReference type="PANTHER" id="PTHR46244:SF3">
    <property type="entry name" value="PHOSPHOENOLPYRUVATE-PROTEIN PHOSPHOTRANSFERASE"/>
    <property type="match status" value="1"/>
</dbReference>
<dbReference type="Gene3D" id="3.50.30.10">
    <property type="entry name" value="Phosphohistidine domain"/>
    <property type="match status" value="1"/>
</dbReference>
<dbReference type="PANTHER" id="PTHR46244">
    <property type="entry name" value="PHOSPHOENOLPYRUVATE-PROTEIN PHOSPHOTRANSFERASE"/>
    <property type="match status" value="1"/>
</dbReference>
<dbReference type="PROSITE" id="PS00370">
    <property type="entry name" value="PEP_ENZYMES_PHOS_SITE"/>
    <property type="match status" value="1"/>
</dbReference>
<dbReference type="GO" id="GO:0016772">
    <property type="term" value="F:transferase activity, transferring phosphorus-containing groups"/>
    <property type="evidence" value="ECO:0007669"/>
    <property type="project" value="InterPro"/>
</dbReference>
<accession>A0A6N3K8K2</accession>
<sequence>MPGVPDPGHPYLLIAGDLASADTAGVEPGLVTAEGGPTSHTAILARTLGIPAVVGCVTCGWRRRTGSAARPA</sequence>
<evidence type="ECO:0000313" key="3">
    <source>
        <dbReference type="Proteomes" id="UP000253958"/>
    </source>
</evidence>
<dbReference type="InterPro" id="IPR008279">
    <property type="entry name" value="PEP-util_enz_mobile_dom"/>
</dbReference>
<reference evidence="2 3" key="1">
    <citation type="submission" date="2018-07" db="EMBL/GenBank/DDBJ databases">
        <authorList>
            <person name="Ye Y."/>
        </authorList>
    </citation>
    <scope>NUCLEOTIDE SEQUENCE [LARGE SCALE GENOMIC DNA]</scope>
    <source>
        <strain evidence="3">H14(2018)</strain>
    </source>
</reference>
<dbReference type="SUPFAM" id="SSF52009">
    <property type="entry name" value="Phosphohistidine domain"/>
    <property type="match status" value="1"/>
</dbReference>
<organism evidence="2 3">
    <name type="scientific">Micromonospora aurantiaca</name>
    <name type="common">nom. illeg.</name>
    <dbReference type="NCBI Taxonomy" id="47850"/>
    <lineage>
        <taxon>Bacteria</taxon>
        <taxon>Bacillati</taxon>
        <taxon>Actinomycetota</taxon>
        <taxon>Actinomycetes</taxon>
        <taxon>Micromonosporales</taxon>
        <taxon>Micromonosporaceae</taxon>
        <taxon>Micromonospora</taxon>
    </lineage>
</organism>
<evidence type="ECO:0000259" key="1">
    <source>
        <dbReference type="Pfam" id="PF00391"/>
    </source>
</evidence>
<proteinExistence type="predicted"/>
<feature type="domain" description="PEP-utilising enzyme mobile" evidence="1">
    <location>
        <begin position="12"/>
        <end position="57"/>
    </location>
</feature>
<name>A0A6N3K8K2_9ACTN</name>
<dbReference type="EMBL" id="CP031263">
    <property type="protein sequence ID" value="AXH93383.1"/>
    <property type="molecule type" value="Genomic_DNA"/>
</dbReference>
<dbReference type="RefSeq" id="WP_091331645.1">
    <property type="nucleotide sequence ID" value="NZ_CP031263.1"/>
</dbReference>
<dbReference type="AlphaFoldDB" id="A0A6N3K8K2"/>
<gene>
    <name evidence="2" type="ORF">DVH21_27455</name>
</gene>
<protein>
    <recommendedName>
        <fullName evidence="1">PEP-utilising enzyme mobile domain-containing protein</fullName>
    </recommendedName>
</protein>